<dbReference type="Proteomes" id="UP000784294">
    <property type="component" value="Unassembled WGS sequence"/>
</dbReference>
<feature type="region of interest" description="Disordered" evidence="1">
    <location>
        <begin position="1"/>
        <end position="23"/>
    </location>
</feature>
<evidence type="ECO:0000313" key="3">
    <source>
        <dbReference type="Proteomes" id="UP000784294"/>
    </source>
</evidence>
<keyword evidence="3" id="KW-1185">Reference proteome</keyword>
<reference evidence="2" key="1">
    <citation type="submission" date="2018-11" db="EMBL/GenBank/DDBJ databases">
        <authorList>
            <consortium name="Pathogen Informatics"/>
        </authorList>
    </citation>
    <scope>NUCLEOTIDE SEQUENCE</scope>
</reference>
<sequence>MSSSAGDSESHRPDGGFSDRALHTHQRMGWQRRLVATCGSASHATFNRDFWAKRSDDLVQILKVCLSQGCCTAECNSEQKSNQVNSKNPTVLHTIDFH</sequence>
<dbReference type="AlphaFoldDB" id="A0A3S5AJS3"/>
<gene>
    <name evidence="2" type="ORF">PXEA_LOCUS32086</name>
</gene>
<comment type="caution">
    <text evidence="2">The sequence shown here is derived from an EMBL/GenBank/DDBJ whole genome shotgun (WGS) entry which is preliminary data.</text>
</comment>
<evidence type="ECO:0000313" key="2">
    <source>
        <dbReference type="EMBL" id="VEL38646.1"/>
    </source>
</evidence>
<organism evidence="2 3">
    <name type="scientific">Protopolystoma xenopodis</name>
    <dbReference type="NCBI Taxonomy" id="117903"/>
    <lineage>
        <taxon>Eukaryota</taxon>
        <taxon>Metazoa</taxon>
        <taxon>Spiralia</taxon>
        <taxon>Lophotrochozoa</taxon>
        <taxon>Platyhelminthes</taxon>
        <taxon>Monogenea</taxon>
        <taxon>Polyopisthocotylea</taxon>
        <taxon>Polystomatidea</taxon>
        <taxon>Polystomatidae</taxon>
        <taxon>Protopolystoma</taxon>
    </lineage>
</organism>
<evidence type="ECO:0000256" key="1">
    <source>
        <dbReference type="SAM" id="MobiDB-lite"/>
    </source>
</evidence>
<name>A0A3S5AJS3_9PLAT</name>
<protein>
    <submittedName>
        <fullName evidence="2">Uncharacterized protein</fullName>
    </submittedName>
</protein>
<dbReference type="EMBL" id="CAAALY010258532">
    <property type="protein sequence ID" value="VEL38646.1"/>
    <property type="molecule type" value="Genomic_DNA"/>
</dbReference>
<proteinExistence type="predicted"/>
<accession>A0A3S5AJS3</accession>